<feature type="transmembrane region" description="Helical" evidence="5">
    <location>
        <begin position="143"/>
        <end position="163"/>
    </location>
</feature>
<feature type="transmembrane region" description="Helical" evidence="5">
    <location>
        <begin position="59"/>
        <end position="81"/>
    </location>
</feature>
<evidence type="ECO:0000256" key="2">
    <source>
        <dbReference type="ARBA" id="ARBA00022692"/>
    </source>
</evidence>
<feature type="transmembrane region" description="Helical" evidence="5">
    <location>
        <begin position="102"/>
        <end position="131"/>
    </location>
</feature>
<feature type="transmembrane region" description="Helical" evidence="5">
    <location>
        <begin position="235"/>
        <end position="255"/>
    </location>
</feature>
<reference evidence="8" key="1">
    <citation type="submission" date="2016-12" db="EMBL/GenBank/DDBJ databases">
        <authorList>
            <person name="Meng X."/>
        </authorList>
    </citation>
    <scope>NUCLEOTIDE SEQUENCE [LARGE SCALE GENOMIC DNA]</scope>
    <source>
        <strain evidence="8">DSM 20732</strain>
    </source>
</reference>
<sequence>MTQQLRAAWRAGRRQARAELRVYFLTPAFVATLAAPLVLVACVWFFLRDKALADSVVQLSAFGLAGCLGAIGLLGAFQLLSEQWAERNDGTLLRLRTLPDGVGGWVTGKTLSVGLFTVFTFATVLVSSLLVVPSLAPASTVRLLALLATGVLSFFVFLPLGVIMGSYVRSTWGMLLTMLGCYLLLGLTGSVVPVTWLPSAAQWLAALTPCYWTSHLARWALLPEAAGQVELAGRFQPLVALGVLALWAIVGYVLAPRVLRRRIGRETAHSLAKIRSNISTRGYA</sequence>
<evidence type="ECO:0000256" key="4">
    <source>
        <dbReference type="ARBA" id="ARBA00023136"/>
    </source>
</evidence>
<organism evidence="7 8">
    <name type="scientific">Buchananella hordeovulneris</name>
    <dbReference type="NCBI Taxonomy" id="52770"/>
    <lineage>
        <taxon>Bacteria</taxon>
        <taxon>Bacillati</taxon>
        <taxon>Actinomycetota</taxon>
        <taxon>Actinomycetes</taxon>
        <taxon>Actinomycetales</taxon>
        <taxon>Actinomycetaceae</taxon>
        <taxon>Buchananella</taxon>
    </lineage>
</organism>
<evidence type="ECO:0000313" key="8">
    <source>
        <dbReference type="Proteomes" id="UP000185612"/>
    </source>
</evidence>
<feature type="transmembrane region" description="Helical" evidence="5">
    <location>
        <begin position="20"/>
        <end position="47"/>
    </location>
</feature>
<keyword evidence="4 5" id="KW-0472">Membrane</keyword>
<evidence type="ECO:0000256" key="5">
    <source>
        <dbReference type="SAM" id="Phobius"/>
    </source>
</evidence>
<evidence type="ECO:0000259" key="6">
    <source>
        <dbReference type="Pfam" id="PF01061"/>
    </source>
</evidence>
<keyword evidence="2 5" id="KW-0812">Transmembrane</keyword>
<evidence type="ECO:0000256" key="1">
    <source>
        <dbReference type="ARBA" id="ARBA00004141"/>
    </source>
</evidence>
<dbReference type="GO" id="GO:0016020">
    <property type="term" value="C:membrane"/>
    <property type="evidence" value="ECO:0007669"/>
    <property type="project" value="UniProtKB-SubCell"/>
</dbReference>
<keyword evidence="3 5" id="KW-1133">Transmembrane helix</keyword>
<dbReference type="GO" id="GO:0140359">
    <property type="term" value="F:ABC-type transporter activity"/>
    <property type="evidence" value="ECO:0007669"/>
    <property type="project" value="InterPro"/>
</dbReference>
<evidence type="ECO:0000313" key="7">
    <source>
        <dbReference type="EMBL" id="OKL52482.1"/>
    </source>
</evidence>
<proteinExistence type="predicted"/>
<protein>
    <recommendedName>
        <fullName evidence="6">ABC-2 type transporter transmembrane domain-containing protein</fullName>
    </recommendedName>
</protein>
<dbReference type="RefSeq" id="WP_073823228.1">
    <property type="nucleotide sequence ID" value="NZ_JAUNKL010000006.1"/>
</dbReference>
<dbReference type="PANTHER" id="PTHR43229:SF2">
    <property type="entry name" value="NODULATION PROTEIN J"/>
    <property type="match status" value="1"/>
</dbReference>
<dbReference type="InterPro" id="IPR013525">
    <property type="entry name" value="ABC2_TM"/>
</dbReference>
<accession>A0A1Q5PYD9</accession>
<comment type="caution">
    <text evidence="7">The sequence shown here is derived from an EMBL/GenBank/DDBJ whole genome shotgun (WGS) entry which is preliminary data.</text>
</comment>
<evidence type="ECO:0000256" key="3">
    <source>
        <dbReference type="ARBA" id="ARBA00022989"/>
    </source>
</evidence>
<comment type="subcellular location">
    <subcellularLocation>
        <location evidence="1">Membrane</location>
        <topology evidence="1">Multi-pass membrane protein</topology>
    </subcellularLocation>
</comment>
<gene>
    <name evidence="7" type="ORF">BSZ40_03225</name>
</gene>
<dbReference type="InParanoid" id="A0A1Q5PYD9"/>
<name>A0A1Q5PYD9_9ACTO</name>
<dbReference type="Pfam" id="PF01061">
    <property type="entry name" value="ABC2_membrane"/>
    <property type="match status" value="1"/>
</dbReference>
<dbReference type="InterPro" id="IPR051784">
    <property type="entry name" value="Nod_factor_ABC_transporter"/>
</dbReference>
<dbReference type="OrthoDB" id="9786643at2"/>
<dbReference type="AlphaFoldDB" id="A0A1Q5PYD9"/>
<feature type="domain" description="ABC-2 type transporter transmembrane" evidence="6">
    <location>
        <begin position="22"/>
        <end position="221"/>
    </location>
</feature>
<keyword evidence="8" id="KW-1185">Reference proteome</keyword>
<dbReference type="STRING" id="52770.BSZ40_03225"/>
<dbReference type="PANTHER" id="PTHR43229">
    <property type="entry name" value="NODULATION PROTEIN J"/>
    <property type="match status" value="1"/>
</dbReference>
<dbReference type="Proteomes" id="UP000185612">
    <property type="component" value="Unassembled WGS sequence"/>
</dbReference>
<dbReference type="EMBL" id="MQVS01000002">
    <property type="protein sequence ID" value="OKL52482.1"/>
    <property type="molecule type" value="Genomic_DNA"/>
</dbReference>
<feature type="transmembrane region" description="Helical" evidence="5">
    <location>
        <begin position="175"/>
        <end position="197"/>
    </location>
</feature>